<evidence type="ECO:0000313" key="3">
    <source>
        <dbReference type="Proteomes" id="UP000199478"/>
    </source>
</evidence>
<dbReference type="PANTHER" id="PTHR35813">
    <property type="entry name" value="INNER MEMBRANE PROTEIN YBAN"/>
    <property type="match status" value="1"/>
</dbReference>
<dbReference type="PANTHER" id="PTHR35813:SF1">
    <property type="entry name" value="INNER MEMBRANE PROTEIN YBAN"/>
    <property type="match status" value="1"/>
</dbReference>
<dbReference type="STRING" id="390270.SAMN04488005_0520"/>
<keyword evidence="3" id="KW-1185">Reference proteome</keyword>
<proteinExistence type="predicted"/>
<dbReference type="OrthoDB" id="9816293at2"/>
<keyword evidence="1" id="KW-0472">Membrane</keyword>
<dbReference type="PIRSF" id="PIRSF016789">
    <property type="entry name" value="DUF454"/>
    <property type="match status" value="1"/>
</dbReference>
<evidence type="ECO:0000313" key="2">
    <source>
        <dbReference type="EMBL" id="SFR33591.1"/>
    </source>
</evidence>
<keyword evidence="1" id="KW-0812">Transmembrane</keyword>
<dbReference type="AlphaFoldDB" id="A0A1I6FUK3"/>
<dbReference type="EMBL" id="FOYP01000001">
    <property type="protein sequence ID" value="SFR33591.1"/>
    <property type="molecule type" value="Genomic_DNA"/>
</dbReference>
<protein>
    <recommendedName>
        <fullName evidence="4">Inner membrane protein</fullName>
    </recommendedName>
</protein>
<feature type="transmembrane region" description="Helical" evidence="1">
    <location>
        <begin position="29"/>
        <end position="62"/>
    </location>
</feature>
<organism evidence="2 3">
    <name type="scientific">Yoonia tamlensis</name>
    <dbReference type="NCBI Taxonomy" id="390270"/>
    <lineage>
        <taxon>Bacteria</taxon>
        <taxon>Pseudomonadati</taxon>
        <taxon>Pseudomonadota</taxon>
        <taxon>Alphaproteobacteria</taxon>
        <taxon>Rhodobacterales</taxon>
        <taxon>Paracoccaceae</taxon>
        <taxon>Yoonia</taxon>
    </lineage>
</organism>
<dbReference type="InterPro" id="IPR007401">
    <property type="entry name" value="DUF454"/>
</dbReference>
<dbReference type="Proteomes" id="UP000199478">
    <property type="component" value="Unassembled WGS sequence"/>
</dbReference>
<sequence>MVLQCKLIKEDASLRHIKASKEVLVRGIWLAIGWAALGLGIIGVVLPVLPTTPFVILAAFAFGKGSERLQQRLHDHATFGPIIAEWNATGAIAPKYKTIAITMMSAALGLSIIMAMPFKVIVIQAICMAGAATFILTRPNGAG</sequence>
<dbReference type="GO" id="GO:0005886">
    <property type="term" value="C:plasma membrane"/>
    <property type="evidence" value="ECO:0007669"/>
    <property type="project" value="TreeGrafter"/>
</dbReference>
<name>A0A1I6FUK3_9RHOB</name>
<evidence type="ECO:0000256" key="1">
    <source>
        <dbReference type="SAM" id="Phobius"/>
    </source>
</evidence>
<keyword evidence="1" id="KW-1133">Transmembrane helix</keyword>
<dbReference type="Pfam" id="PF04304">
    <property type="entry name" value="DUF454"/>
    <property type="match status" value="1"/>
</dbReference>
<reference evidence="3" key="1">
    <citation type="submission" date="2016-10" db="EMBL/GenBank/DDBJ databases">
        <authorList>
            <person name="Varghese N."/>
            <person name="Submissions S."/>
        </authorList>
    </citation>
    <scope>NUCLEOTIDE SEQUENCE [LARGE SCALE GENOMIC DNA]</scope>
    <source>
        <strain evidence="3">DSM 26879</strain>
    </source>
</reference>
<feature type="transmembrane region" description="Helical" evidence="1">
    <location>
        <begin position="98"/>
        <end position="115"/>
    </location>
</feature>
<accession>A0A1I6FUK3</accession>
<gene>
    <name evidence="2" type="ORF">SAMN04488005_0520</name>
</gene>
<evidence type="ECO:0008006" key="4">
    <source>
        <dbReference type="Google" id="ProtNLM"/>
    </source>
</evidence>